<keyword evidence="3" id="KW-1185">Reference proteome</keyword>
<evidence type="ECO:0000313" key="3">
    <source>
        <dbReference type="Proteomes" id="UP000820818"/>
    </source>
</evidence>
<evidence type="ECO:0000313" key="2">
    <source>
        <dbReference type="EMBL" id="KAI9561862.1"/>
    </source>
</evidence>
<reference evidence="2 3" key="1">
    <citation type="submission" date="2022-05" db="EMBL/GenBank/DDBJ databases">
        <title>A multi-omics perspective on studying reproductive biology in Daphnia sinensis.</title>
        <authorList>
            <person name="Jia J."/>
        </authorList>
    </citation>
    <scope>NUCLEOTIDE SEQUENCE [LARGE SCALE GENOMIC DNA]</scope>
    <source>
        <strain evidence="2 3">WSL</strain>
    </source>
</reference>
<feature type="region of interest" description="Disordered" evidence="1">
    <location>
        <begin position="1"/>
        <end position="45"/>
    </location>
</feature>
<evidence type="ECO:0000256" key="1">
    <source>
        <dbReference type="SAM" id="MobiDB-lite"/>
    </source>
</evidence>
<comment type="caution">
    <text evidence="2">The sequence shown here is derived from an EMBL/GenBank/DDBJ whole genome shotgun (WGS) entry which is preliminary data.</text>
</comment>
<proteinExistence type="predicted"/>
<protein>
    <submittedName>
        <fullName evidence="2">Uncharacterized protein</fullName>
    </submittedName>
</protein>
<gene>
    <name evidence="2" type="ORF">GHT06_012824</name>
</gene>
<dbReference type="EMBL" id="WJBH02000003">
    <property type="protein sequence ID" value="KAI9561862.1"/>
    <property type="molecule type" value="Genomic_DNA"/>
</dbReference>
<name>A0AAD5KZ16_9CRUS</name>
<sequence>MFKSSDLAGHNINPMCDFQRPPKNASQESFSKVHSDKRRSRCPTRNQQKLYTTVLIISENSTYPKHKLVLLSSMKCWLPTTPLHFVFPFFNFASTVRRHGKNIVNAHSVMSRSIMWYRVAPEIAQGLGCQKTLHDKKCLE</sequence>
<organism evidence="2 3">
    <name type="scientific">Daphnia sinensis</name>
    <dbReference type="NCBI Taxonomy" id="1820382"/>
    <lineage>
        <taxon>Eukaryota</taxon>
        <taxon>Metazoa</taxon>
        <taxon>Ecdysozoa</taxon>
        <taxon>Arthropoda</taxon>
        <taxon>Crustacea</taxon>
        <taxon>Branchiopoda</taxon>
        <taxon>Diplostraca</taxon>
        <taxon>Cladocera</taxon>
        <taxon>Anomopoda</taxon>
        <taxon>Daphniidae</taxon>
        <taxon>Daphnia</taxon>
        <taxon>Daphnia similis group</taxon>
    </lineage>
</organism>
<accession>A0AAD5KZ16</accession>
<dbReference type="Proteomes" id="UP000820818">
    <property type="component" value="Linkage Group LG3"/>
</dbReference>
<dbReference type="AlphaFoldDB" id="A0AAD5KZ16"/>